<keyword evidence="1" id="KW-1133">Transmembrane helix</keyword>
<organism evidence="2 3">
    <name type="scientific">Fusarium duplospermum</name>
    <dbReference type="NCBI Taxonomy" id="1325734"/>
    <lineage>
        <taxon>Eukaryota</taxon>
        <taxon>Fungi</taxon>
        <taxon>Dikarya</taxon>
        <taxon>Ascomycota</taxon>
        <taxon>Pezizomycotina</taxon>
        <taxon>Sordariomycetes</taxon>
        <taxon>Hypocreomycetidae</taxon>
        <taxon>Hypocreales</taxon>
        <taxon>Nectriaceae</taxon>
        <taxon>Fusarium</taxon>
        <taxon>Fusarium solani species complex</taxon>
    </lineage>
</organism>
<keyword evidence="1" id="KW-0812">Transmembrane</keyword>
<dbReference type="EMBL" id="NKCI01000114">
    <property type="protein sequence ID" value="RSL54175.1"/>
    <property type="molecule type" value="Genomic_DNA"/>
</dbReference>
<protein>
    <submittedName>
        <fullName evidence="2">Uncharacterized protein</fullName>
    </submittedName>
</protein>
<evidence type="ECO:0000313" key="2">
    <source>
        <dbReference type="EMBL" id="RSL54175.1"/>
    </source>
</evidence>
<evidence type="ECO:0000313" key="3">
    <source>
        <dbReference type="Proteomes" id="UP000288168"/>
    </source>
</evidence>
<feature type="transmembrane region" description="Helical" evidence="1">
    <location>
        <begin position="94"/>
        <end position="117"/>
    </location>
</feature>
<reference evidence="2 3" key="1">
    <citation type="submission" date="2017-06" db="EMBL/GenBank/DDBJ databases">
        <title>Comparative genomic analysis of Ambrosia Fusariam Clade fungi.</title>
        <authorList>
            <person name="Stajich J.E."/>
            <person name="Carrillo J."/>
            <person name="Kijimoto T."/>
            <person name="Eskalen A."/>
            <person name="O'Donnell K."/>
            <person name="Kasson M."/>
        </authorList>
    </citation>
    <scope>NUCLEOTIDE SEQUENCE [LARGE SCALE GENOMIC DNA]</scope>
    <source>
        <strain evidence="2 3">NRRL62584</strain>
    </source>
</reference>
<proteinExistence type="predicted"/>
<name>A0A428PMD7_9HYPO</name>
<comment type="caution">
    <text evidence="2">The sequence shown here is derived from an EMBL/GenBank/DDBJ whole genome shotgun (WGS) entry which is preliminary data.</text>
</comment>
<dbReference type="Proteomes" id="UP000288168">
    <property type="component" value="Unassembled WGS sequence"/>
</dbReference>
<keyword evidence="1" id="KW-0472">Membrane</keyword>
<keyword evidence="3" id="KW-1185">Reference proteome</keyword>
<gene>
    <name evidence="2" type="ORF">CEP54_010048</name>
</gene>
<dbReference type="AlphaFoldDB" id="A0A428PMD7"/>
<evidence type="ECO:0000256" key="1">
    <source>
        <dbReference type="SAM" id="Phobius"/>
    </source>
</evidence>
<dbReference type="OrthoDB" id="10516447at2759"/>
<accession>A0A428PMD7</accession>
<sequence>MSSLNVNGRSTYSPAGHWLARRWSDPTAASKPCLVLVLVLALVVPRARPGPLLAFGTEGRYSRKYLPRGFHSLFRSCSCSFLPFGLQFPPLPTWLLLLLLLHNLTFLTFHFTFAFCLPRLPFLDGSFFDASSAASTITSTPTTAPNVNTLLLIRIRSRRHCYLTRARPSVSYSHISLDSSRLVSSFEAAAPLLGANYLGTRVLRQEGNWAGRNQKKEIDNAPLD</sequence>